<proteinExistence type="predicted"/>
<dbReference type="Proteomes" id="UP000299102">
    <property type="component" value="Unassembled WGS sequence"/>
</dbReference>
<keyword evidence="2" id="KW-1185">Reference proteome</keyword>
<evidence type="ECO:0000313" key="1">
    <source>
        <dbReference type="EMBL" id="GBP62040.1"/>
    </source>
</evidence>
<protein>
    <submittedName>
        <fullName evidence="1">Uncharacterized protein</fullName>
    </submittedName>
</protein>
<reference evidence="1 2" key="1">
    <citation type="journal article" date="2019" name="Commun. Biol.">
        <title>The bagworm genome reveals a unique fibroin gene that provides high tensile strength.</title>
        <authorList>
            <person name="Kono N."/>
            <person name="Nakamura H."/>
            <person name="Ohtoshi R."/>
            <person name="Tomita M."/>
            <person name="Numata K."/>
            <person name="Arakawa K."/>
        </authorList>
    </citation>
    <scope>NUCLEOTIDE SEQUENCE [LARGE SCALE GENOMIC DNA]</scope>
</reference>
<dbReference type="AlphaFoldDB" id="A0A4C1XG14"/>
<dbReference type="EMBL" id="BGZK01000830">
    <property type="protein sequence ID" value="GBP62040.1"/>
    <property type="molecule type" value="Genomic_DNA"/>
</dbReference>
<accession>A0A4C1XG14</accession>
<evidence type="ECO:0000313" key="2">
    <source>
        <dbReference type="Proteomes" id="UP000299102"/>
    </source>
</evidence>
<gene>
    <name evidence="1" type="ORF">EVAR_54065_1</name>
</gene>
<sequence>MFDCPHLQICVAVRNKPARVALACRQILQTRYRCKRRNYVSAANAPLLTRRNLDVVTIATGPFSVYRIVPPVLRPHPEDARFGDTIHQQRRTQYDRFTLIVLPESSATIDRVLPFSSSLALSNVR</sequence>
<organism evidence="1 2">
    <name type="scientific">Eumeta variegata</name>
    <name type="common">Bagworm moth</name>
    <name type="synonym">Eumeta japonica</name>
    <dbReference type="NCBI Taxonomy" id="151549"/>
    <lineage>
        <taxon>Eukaryota</taxon>
        <taxon>Metazoa</taxon>
        <taxon>Ecdysozoa</taxon>
        <taxon>Arthropoda</taxon>
        <taxon>Hexapoda</taxon>
        <taxon>Insecta</taxon>
        <taxon>Pterygota</taxon>
        <taxon>Neoptera</taxon>
        <taxon>Endopterygota</taxon>
        <taxon>Lepidoptera</taxon>
        <taxon>Glossata</taxon>
        <taxon>Ditrysia</taxon>
        <taxon>Tineoidea</taxon>
        <taxon>Psychidae</taxon>
        <taxon>Oiketicinae</taxon>
        <taxon>Eumeta</taxon>
    </lineage>
</organism>
<name>A0A4C1XG14_EUMVA</name>
<comment type="caution">
    <text evidence="1">The sequence shown here is derived from an EMBL/GenBank/DDBJ whole genome shotgun (WGS) entry which is preliminary data.</text>
</comment>